<accession>A0A6A6XGY3</accession>
<protein>
    <submittedName>
        <fullName evidence="1">Uncharacterized protein</fullName>
    </submittedName>
</protein>
<gene>
    <name evidence="1" type="ORF">K505DRAFT_335805</name>
</gene>
<dbReference type="AlphaFoldDB" id="A0A6A6XGY3"/>
<evidence type="ECO:0000313" key="2">
    <source>
        <dbReference type="Proteomes" id="UP000799757"/>
    </source>
</evidence>
<reference evidence="1" key="1">
    <citation type="journal article" date="2020" name="Stud. Mycol.">
        <title>101 Dothideomycetes genomes: a test case for predicting lifestyles and emergence of pathogens.</title>
        <authorList>
            <person name="Haridas S."/>
            <person name="Albert R."/>
            <person name="Binder M."/>
            <person name="Bloem J."/>
            <person name="Labutti K."/>
            <person name="Salamov A."/>
            <person name="Andreopoulos B."/>
            <person name="Baker S."/>
            <person name="Barry K."/>
            <person name="Bills G."/>
            <person name="Bluhm B."/>
            <person name="Cannon C."/>
            <person name="Castanera R."/>
            <person name="Culley D."/>
            <person name="Daum C."/>
            <person name="Ezra D."/>
            <person name="Gonzalez J."/>
            <person name="Henrissat B."/>
            <person name="Kuo A."/>
            <person name="Liang C."/>
            <person name="Lipzen A."/>
            <person name="Lutzoni F."/>
            <person name="Magnuson J."/>
            <person name="Mondo S."/>
            <person name="Nolan M."/>
            <person name="Ohm R."/>
            <person name="Pangilinan J."/>
            <person name="Park H.-J."/>
            <person name="Ramirez L."/>
            <person name="Alfaro M."/>
            <person name="Sun H."/>
            <person name="Tritt A."/>
            <person name="Yoshinaga Y."/>
            <person name="Zwiers L.-H."/>
            <person name="Turgeon B."/>
            <person name="Goodwin S."/>
            <person name="Spatafora J."/>
            <person name="Crous P."/>
            <person name="Grigoriev I."/>
        </authorList>
    </citation>
    <scope>NUCLEOTIDE SEQUENCE</scope>
    <source>
        <strain evidence="1">CBS 109.77</strain>
    </source>
</reference>
<dbReference type="Proteomes" id="UP000799757">
    <property type="component" value="Unassembled WGS sequence"/>
</dbReference>
<sequence length="175" mass="19485">MCCMFRNAPNRCFSEPWPWSWGQRKGSKNIRADPLFPRIRSSSLRNSHSPLPRLNNIGTSSVVVGQDPEGSGGVRQFPGHSCGGFGYKAGHDPRINARIIYHNIPRKHHVWLPPELAQDLDVTTAKLFMAGGSMDEHIKNGLVRSVRPQLSPLWVIARNPLAIVAMMERAIAGEE</sequence>
<keyword evidence="2" id="KW-1185">Reference proteome</keyword>
<proteinExistence type="predicted"/>
<dbReference type="EMBL" id="MU001850">
    <property type="protein sequence ID" value="KAF2795726.1"/>
    <property type="molecule type" value="Genomic_DNA"/>
</dbReference>
<organism evidence="1 2">
    <name type="scientific">Melanomma pulvis-pyrius CBS 109.77</name>
    <dbReference type="NCBI Taxonomy" id="1314802"/>
    <lineage>
        <taxon>Eukaryota</taxon>
        <taxon>Fungi</taxon>
        <taxon>Dikarya</taxon>
        <taxon>Ascomycota</taxon>
        <taxon>Pezizomycotina</taxon>
        <taxon>Dothideomycetes</taxon>
        <taxon>Pleosporomycetidae</taxon>
        <taxon>Pleosporales</taxon>
        <taxon>Melanommataceae</taxon>
        <taxon>Melanomma</taxon>
    </lineage>
</organism>
<evidence type="ECO:0000313" key="1">
    <source>
        <dbReference type="EMBL" id="KAF2795726.1"/>
    </source>
</evidence>
<name>A0A6A6XGY3_9PLEO</name>